<dbReference type="NCBIfam" id="TIGR00007">
    <property type="entry name" value="1-(5-phosphoribosyl)-5-[(5-phosphoribosylamino)methylideneamino]imidazole-4-carboxamide isomerase"/>
    <property type="match status" value="1"/>
</dbReference>
<dbReference type="InterPro" id="IPR013785">
    <property type="entry name" value="Aldolase_TIM"/>
</dbReference>
<dbReference type="FunFam" id="3.20.20.70:FF:000009">
    <property type="entry name" value="1-(5-phosphoribosyl)-5-[(5-phosphoribosylamino)methylideneamino] imidazole-4-carboxamide isomerase"/>
    <property type="match status" value="1"/>
</dbReference>
<keyword evidence="10 12" id="KW-0413">Isomerase</keyword>
<evidence type="ECO:0000256" key="9">
    <source>
        <dbReference type="ARBA" id="ARBA00023102"/>
    </source>
</evidence>
<evidence type="ECO:0000256" key="13">
    <source>
        <dbReference type="RuleBase" id="RU003657"/>
    </source>
</evidence>
<evidence type="ECO:0000256" key="4">
    <source>
        <dbReference type="ARBA" id="ARBA00009667"/>
    </source>
</evidence>
<evidence type="ECO:0000256" key="2">
    <source>
        <dbReference type="ARBA" id="ARBA00004496"/>
    </source>
</evidence>
<dbReference type="GO" id="GO:0003949">
    <property type="term" value="F:1-(5-phosphoribosyl)-5-[(5-phosphoribosylamino)methylideneamino]imidazole-4-carboxamide isomerase activity"/>
    <property type="evidence" value="ECO:0007669"/>
    <property type="project" value="UniProtKB-UniRule"/>
</dbReference>
<gene>
    <name evidence="12 15" type="primary">hisA</name>
    <name evidence="15" type="ORF">HF966_03165</name>
</gene>
<dbReference type="UniPathway" id="UPA00031">
    <property type="reaction ID" value="UER00009"/>
</dbReference>
<comment type="subcellular location">
    <subcellularLocation>
        <location evidence="2 12 14">Cytoplasm</location>
    </subcellularLocation>
</comment>
<evidence type="ECO:0000256" key="12">
    <source>
        <dbReference type="HAMAP-Rule" id="MF_01014"/>
    </source>
</evidence>
<proteinExistence type="inferred from homology"/>
<protein>
    <recommendedName>
        <fullName evidence="6 12">1-(5-phosphoribosyl)-5-[(5-phosphoribosylamino)methylideneamino] imidazole-4-carboxamide isomerase</fullName>
        <ecNumber evidence="5 12">5.3.1.16</ecNumber>
    </recommendedName>
    <alternativeName>
        <fullName evidence="11 12">Phosphoribosylformimino-5-aminoimidazole carboxamide ribotide isomerase</fullName>
    </alternativeName>
</protein>
<evidence type="ECO:0000256" key="6">
    <source>
        <dbReference type="ARBA" id="ARBA00018464"/>
    </source>
</evidence>
<comment type="similarity">
    <text evidence="4 12 13">Belongs to the HisA/HisF family.</text>
</comment>
<keyword evidence="9 12" id="KW-0368">Histidine biosynthesis</keyword>
<evidence type="ECO:0000256" key="7">
    <source>
        <dbReference type="ARBA" id="ARBA00022490"/>
    </source>
</evidence>
<dbReference type="GO" id="GO:0005737">
    <property type="term" value="C:cytoplasm"/>
    <property type="evidence" value="ECO:0007669"/>
    <property type="project" value="UniProtKB-SubCell"/>
</dbReference>
<evidence type="ECO:0000256" key="8">
    <source>
        <dbReference type="ARBA" id="ARBA00022605"/>
    </source>
</evidence>
<dbReference type="PANTHER" id="PTHR43090">
    <property type="entry name" value="1-(5-PHOSPHORIBOSYL)-5-[(5-PHOSPHORIBOSYLAMINO)METHYLIDENEAMINO] IMIDAZOLE-4-CARBOXAMIDE ISOMERASE"/>
    <property type="match status" value="1"/>
</dbReference>
<comment type="pathway">
    <text evidence="3 12 14">Amino-acid biosynthesis; L-histidine biosynthesis; L-histidine from 5-phospho-alpha-D-ribose 1-diphosphate: step 4/9.</text>
</comment>
<dbReference type="PANTHER" id="PTHR43090:SF2">
    <property type="entry name" value="1-(5-PHOSPHORIBOSYL)-5-[(5-PHOSPHORIBOSYLAMINO)METHYLIDENEAMINO] IMIDAZOLE-4-CARBOXAMIDE ISOMERASE"/>
    <property type="match status" value="1"/>
</dbReference>
<comment type="caution">
    <text evidence="15">The sequence shown here is derived from an EMBL/GenBank/DDBJ whole genome shotgun (WGS) entry which is preliminary data.</text>
</comment>
<comment type="catalytic activity">
    <reaction evidence="1 12 14">
        <text>1-(5-phospho-beta-D-ribosyl)-5-[(5-phospho-beta-D-ribosylamino)methylideneamino]imidazole-4-carboxamide = 5-[(5-phospho-1-deoxy-D-ribulos-1-ylimino)methylamino]-1-(5-phospho-beta-D-ribosyl)imidazole-4-carboxamide</text>
        <dbReference type="Rhea" id="RHEA:15469"/>
        <dbReference type="ChEBI" id="CHEBI:58435"/>
        <dbReference type="ChEBI" id="CHEBI:58525"/>
        <dbReference type="EC" id="5.3.1.16"/>
    </reaction>
</comment>
<dbReference type="Gene3D" id="3.20.20.70">
    <property type="entry name" value="Aldolase class I"/>
    <property type="match status" value="1"/>
</dbReference>
<evidence type="ECO:0000256" key="3">
    <source>
        <dbReference type="ARBA" id="ARBA00005133"/>
    </source>
</evidence>
<evidence type="ECO:0000256" key="14">
    <source>
        <dbReference type="RuleBase" id="RU003658"/>
    </source>
</evidence>
<evidence type="ECO:0000313" key="15">
    <source>
        <dbReference type="EMBL" id="NKZ18172.1"/>
    </source>
</evidence>
<feature type="active site" description="Proton acceptor" evidence="12">
    <location>
        <position position="7"/>
    </location>
</feature>
<dbReference type="SUPFAM" id="SSF51366">
    <property type="entry name" value="Ribulose-phoshate binding barrel"/>
    <property type="match status" value="1"/>
</dbReference>
<evidence type="ECO:0000313" key="16">
    <source>
        <dbReference type="Proteomes" id="UP000590460"/>
    </source>
</evidence>
<evidence type="ECO:0000256" key="1">
    <source>
        <dbReference type="ARBA" id="ARBA00000901"/>
    </source>
</evidence>
<dbReference type="RefSeq" id="WP_168676218.1">
    <property type="nucleotide sequence ID" value="NZ_BPKV01000004.1"/>
</dbReference>
<dbReference type="InterPro" id="IPR044524">
    <property type="entry name" value="Isoase_HisA-like"/>
</dbReference>
<evidence type="ECO:0000256" key="11">
    <source>
        <dbReference type="ARBA" id="ARBA00030547"/>
    </source>
</evidence>
<feature type="active site" description="Proton donor" evidence="12">
    <location>
        <position position="128"/>
    </location>
</feature>
<dbReference type="GO" id="GO:0000162">
    <property type="term" value="P:L-tryptophan biosynthetic process"/>
    <property type="evidence" value="ECO:0007669"/>
    <property type="project" value="TreeGrafter"/>
</dbReference>
<keyword evidence="7 12" id="KW-0963">Cytoplasm</keyword>
<dbReference type="Proteomes" id="UP000590460">
    <property type="component" value="Unassembled WGS sequence"/>
</dbReference>
<dbReference type="EMBL" id="JAAXPO010000003">
    <property type="protein sequence ID" value="NKZ18172.1"/>
    <property type="molecule type" value="Genomic_DNA"/>
</dbReference>
<dbReference type="InterPro" id="IPR023016">
    <property type="entry name" value="HisA/PriA"/>
</dbReference>
<accession>A0A846ZGK3</accession>
<evidence type="ECO:0000256" key="5">
    <source>
        <dbReference type="ARBA" id="ARBA00012550"/>
    </source>
</evidence>
<dbReference type="InterPro" id="IPR011060">
    <property type="entry name" value="RibuloseP-bd_barrel"/>
</dbReference>
<dbReference type="GO" id="GO:0000105">
    <property type="term" value="P:L-histidine biosynthetic process"/>
    <property type="evidence" value="ECO:0007669"/>
    <property type="project" value="UniProtKB-UniRule"/>
</dbReference>
<dbReference type="EC" id="5.3.1.16" evidence="5 12"/>
<evidence type="ECO:0000256" key="10">
    <source>
        <dbReference type="ARBA" id="ARBA00023235"/>
    </source>
</evidence>
<dbReference type="CDD" id="cd04732">
    <property type="entry name" value="HisA"/>
    <property type="match status" value="1"/>
</dbReference>
<dbReference type="HAMAP" id="MF_01014">
    <property type="entry name" value="HisA"/>
    <property type="match status" value="1"/>
</dbReference>
<keyword evidence="8 12" id="KW-0028">Amino-acid biosynthesis</keyword>
<organism evidence="15 16">
    <name type="scientific">Leuconostoc holzapfelii</name>
    <dbReference type="NCBI Taxonomy" id="434464"/>
    <lineage>
        <taxon>Bacteria</taxon>
        <taxon>Bacillati</taxon>
        <taxon>Bacillota</taxon>
        <taxon>Bacilli</taxon>
        <taxon>Lactobacillales</taxon>
        <taxon>Lactobacillaceae</taxon>
        <taxon>Leuconostoc</taxon>
    </lineage>
</organism>
<sequence length="237" mass="24938">MILPAIDLLNGQSVRLRQGDYQQVTPIHADPVRQAQAVNAAGIHALHVVDLDGARTGRVVNLAVIQQIRTVFEGFMAVGGGIRTLAQIAQYAEMGVNRIILGSIALKSPELVKAAVARFGDVIAVSIDGKNNVVATEGWLEDTNVSFDALMAEMLTIGVTQFIVTDVARDGMLTGPNIPLLTRLQQQFPEATIIASGGIAELSDVLALQQAGITDVIIGKALAVGQITLAQLAASEV</sequence>
<dbReference type="InterPro" id="IPR006062">
    <property type="entry name" value="His_biosynth"/>
</dbReference>
<dbReference type="Pfam" id="PF00977">
    <property type="entry name" value="His_biosynth"/>
    <property type="match status" value="1"/>
</dbReference>
<dbReference type="InterPro" id="IPR006063">
    <property type="entry name" value="HisA_bact_arch"/>
</dbReference>
<name>A0A846ZGK3_9LACO</name>
<reference evidence="15 16" key="1">
    <citation type="submission" date="2020-04" db="EMBL/GenBank/DDBJ databases">
        <title>MicrobeNet Type strains.</title>
        <authorList>
            <person name="Nicholson A.C."/>
        </authorList>
    </citation>
    <scope>NUCLEOTIDE SEQUENCE [LARGE SCALE GENOMIC DNA]</scope>
    <source>
        <strain evidence="15 16">CCUG 54536</strain>
    </source>
</reference>
<dbReference type="AlphaFoldDB" id="A0A846ZGK3"/>